<dbReference type="AlphaFoldDB" id="A0A9E9LEQ1"/>
<accession>A0A9E9LEQ1</accession>
<protein>
    <submittedName>
        <fullName evidence="2">Uncharacterized protein</fullName>
    </submittedName>
</protein>
<gene>
    <name evidence="2" type="ORF">NB646_02425</name>
</gene>
<dbReference type="EMBL" id="CP098251">
    <property type="protein sequence ID" value="WAV91632.1"/>
    <property type="molecule type" value="Genomic_DNA"/>
</dbReference>
<feature type="region of interest" description="Disordered" evidence="1">
    <location>
        <begin position="1"/>
        <end position="32"/>
    </location>
</feature>
<name>A0A9E9LEQ1_9BURK</name>
<feature type="compositionally biased region" description="Basic and acidic residues" evidence="1">
    <location>
        <begin position="12"/>
        <end position="21"/>
    </location>
</feature>
<dbReference type="RefSeq" id="WP_269316130.1">
    <property type="nucleotide sequence ID" value="NZ_CP098251.1"/>
</dbReference>
<sequence>MNNTSRISFENNAEKRAHENQDSGINPDETDNYPVLTEILPTLPDLADATQNEKAWNELEQRLSERILQRVEERIQFVLEEIIQQNLAASIQNMTGTLVSEIKKDLQSTLDVVVTHTVTDELHRLRQKEFFSESNHLKITGKNGTGTDRVPNR</sequence>
<evidence type="ECO:0000256" key="1">
    <source>
        <dbReference type="SAM" id="MobiDB-lite"/>
    </source>
</evidence>
<reference evidence="2" key="1">
    <citation type="journal article" date="2022" name="Front. Microbiol.">
        <title>New perspectives on an old grouping: The genomic and phenotypic variability of Oxalobacter formigenes and the implications for calcium oxalate stone prevention.</title>
        <authorList>
            <person name="Chmiel J.A."/>
            <person name="Carr C."/>
            <person name="Stuivenberg G.A."/>
            <person name="Venema R."/>
            <person name="Chanyi R.M."/>
            <person name="Al K.F."/>
            <person name="Giguere D."/>
            <person name="Say H."/>
            <person name="Akouris P.P."/>
            <person name="Dominguez Romero S.A."/>
            <person name="Kwong A."/>
            <person name="Tai V."/>
            <person name="Koval S.F."/>
            <person name="Razvi H."/>
            <person name="Bjazevic J."/>
            <person name="Burton J.P."/>
        </authorList>
    </citation>
    <scope>NUCLEOTIDE SEQUENCE</scope>
    <source>
        <strain evidence="2">OxK</strain>
    </source>
</reference>
<feature type="compositionally biased region" description="Polar residues" evidence="1">
    <location>
        <begin position="1"/>
        <end position="11"/>
    </location>
</feature>
<evidence type="ECO:0000313" key="2">
    <source>
        <dbReference type="EMBL" id="WAV91632.1"/>
    </source>
</evidence>
<proteinExistence type="predicted"/>
<dbReference type="Proteomes" id="UP001164819">
    <property type="component" value="Chromosome"/>
</dbReference>
<organism evidence="2">
    <name type="scientific">Oxalobacter aliiformigenes</name>
    <dbReference type="NCBI Taxonomy" id="2946593"/>
    <lineage>
        <taxon>Bacteria</taxon>
        <taxon>Pseudomonadati</taxon>
        <taxon>Pseudomonadota</taxon>
        <taxon>Betaproteobacteria</taxon>
        <taxon>Burkholderiales</taxon>
        <taxon>Oxalobacteraceae</taxon>
        <taxon>Oxalobacter</taxon>
    </lineage>
</organism>